<dbReference type="Pfam" id="PF23559">
    <property type="entry name" value="WHD_DRP"/>
    <property type="match status" value="1"/>
</dbReference>
<dbReference type="InterPro" id="IPR036388">
    <property type="entry name" value="WH-like_DNA-bd_sf"/>
</dbReference>
<dbReference type="FunFam" id="3.40.50.300:FF:001091">
    <property type="entry name" value="Probable disease resistance protein At1g61300"/>
    <property type="match status" value="1"/>
</dbReference>
<evidence type="ECO:0000256" key="1">
    <source>
        <dbReference type="ARBA" id="ARBA00022737"/>
    </source>
</evidence>
<dbReference type="Gene3D" id="1.10.10.10">
    <property type="entry name" value="Winged helix-like DNA-binding domain superfamily/Winged helix DNA-binding domain"/>
    <property type="match status" value="1"/>
</dbReference>
<protein>
    <submittedName>
        <fullName evidence="5">Uncharacterized protein</fullName>
    </submittedName>
</protein>
<name>A0A7N0ZSP6_KALFE</name>
<evidence type="ECO:0000256" key="2">
    <source>
        <dbReference type="ARBA" id="ARBA00022821"/>
    </source>
</evidence>
<dbReference type="Pfam" id="PF00931">
    <property type="entry name" value="NB-ARC"/>
    <property type="match status" value="1"/>
</dbReference>
<reference evidence="5" key="1">
    <citation type="submission" date="2021-01" db="UniProtKB">
        <authorList>
            <consortium name="EnsemblPlants"/>
        </authorList>
    </citation>
    <scope>IDENTIFICATION</scope>
</reference>
<dbReference type="Gene3D" id="3.40.50.300">
    <property type="entry name" value="P-loop containing nucleotide triphosphate hydrolases"/>
    <property type="match status" value="1"/>
</dbReference>
<dbReference type="InterPro" id="IPR027417">
    <property type="entry name" value="P-loop_NTPase"/>
</dbReference>
<dbReference type="InterPro" id="IPR032675">
    <property type="entry name" value="LRR_dom_sf"/>
</dbReference>
<dbReference type="InterPro" id="IPR042197">
    <property type="entry name" value="Apaf_helical"/>
</dbReference>
<dbReference type="OMA" id="HHEREEN"/>
<dbReference type="InterPro" id="IPR044974">
    <property type="entry name" value="Disease_R_plants"/>
</dbReference>
<dbReference type="AlphaFoldDB" id="A0A7N0ZSP6"/>
<dbReference type="GO" id="GO:0043531">
    <property type="term" value="F:ADP binding"/>
    <property type="evidence" value="ECO:0007669"/>
    <property type="project" value="InterPro"/>
</dbReference>
<dbReference type="PANTHER" id="PTHR23155:SF1193">
    <property type="entry name" value="DISEASE RESISTANCE PROTEIN RPP13-RELATED"/>
    <property type="match status" value="1"/>
</dbReference>
<feature type="domain" description="Disease resistance protein winged helix" evidence="4">
    <location>
        <begin position="345"/>
        <end position="416"/>
    </location>
</feature>
<dbReference type="PANTHER" id="PTHR23155">
    <property type="entry name" value="DISEASE RESISTANCE PROTEIN RP"/>
    <property type="match status" value="1"/>
</dbReference>
<keyword evidence="1" id="KW-0677">Repeat</keyword>
<keyword evidence="2" id="KW-0611">Plant defense</keyword>
<evidence type="ECO:0000313" key="6">
    <source>
        <dbReference type="Proteomes" id="UP000594263"/>
    </source>
</evidence>
<dbReference type="InterPro" id="IPR002182">
    <property type="entry name" value="NB-ARC"/>
</dbReference>
<accession>A0A7N0ZSP6</accession>
<dbReference type="EnsemblPlants" id="Kaladp0024s0735.1.v1.1">
    <property type="protein sequence ID" value="Kaladp0024s0735.1.v1.1"/>
    <property type="gene ID" value="Kaladp0024s0735.v1.1"/>
</dbReference>
<dbReference type="Proteomes" id="UP000594263">
    <property type="component" value="Unplaced"/>
</dbReference>
<dbReference type="SUPFAM" id="SSF52540">
    <property type="entry name" value="P-loop containing nucleoside triphosphate hydrolases"/>
    <property type="match status" value="1"/>
</dbReference>
<evidence type="ECO:0000259" key="4">
    <source>
        <dbReference type="Pfam" id="PF23559"/>
    </source>
</evidence>
<dbReference type="FunFam" id="1.10.10.10:FF:000322">
    <property type="entry name" value="Probable disease resistance protein At1g63360"/>
    <property type="match status" value="1"/>
</dbReference>
<dbReference type="InterPro" id="IPR058922">
    <property type="entry name" value="WHD_DRP"/>
</dbReference>
<dbReference type="Gene3D" id="3.80.10.10">
    <property type="entry name" value="Ribonuclease Inhibitor"/>
    <property type="match status" value="1"/>
</dbReference>
<keyword evidence="6" id="KW-1185">Reference proteome</keyword>
<proteinExistence type="predicted"/>
<evidence type="ECO:0000313" key="5">
    <source>
        <dbReference type="EnsemblPlants" id="Kaladp0024s0735.1.v1.1"/>
    </source>
</evidence>
<evidence type="ECO:0000259" key="3">
    <source>
        <dbReference type="Pfam" id="PF00931"/>
    </source>
</evidence>
<sequence length="812" mass="92143">MLDVARHERKKFAKKVFTGCGVLSRKCRLVMQAKKINQTIEGILKKKDTYGVRLDYGNRLDRAAQENSQNALNRRRRNIEEEDVVGFDQQACKVMEMVEPVGGWQAQELRVVSIVGMGGLGKTTLAKKIFNSVEIKKLFRSKVWVVISEHEEAKHVLKKILQYLDVDIEEDDDDHLKERLKERLDGRKYLIVLDDLWTPKQWEELKSYLPSDQKRGSRILLTTRIENVANVASTESTTYHLDPLGDAASWSLFCKKALKGEECPSNLEAIGKGIVSKCKGLPLAIVVLGGSLSAAESKPSFRYWSKILHDTSWHPDADNDCSKILLLSYLNLPPHLRACFLYVGVFPGDFEIVARELCLLWVAEGFVKGRSTELDENVAEQYLIDLADRNLVMISKRKSDGSIKSCRIHDLLRDLCLKEADKCDLYKVGADGASQNVKEGIRRLTLHKSDHITLLLHKRLRTLLDFANNSFSNIRSVSKDLSVLRLLHLHVRERDSSAPISIKNLILLKYLKVDNIGFGNLTELILIPYASKSSNLQVLNLKSNWTTYLPDGIWNLNLLRHIHVRPLATMPDARSSNDSLPYLQTLSCIVYQDHTSKMFGADRFPNLGNNYVGDRYRGSPTSPHLRKLFLHVDRDNPLSIESLHFLPKLIHLVALKIRCEHMDEGECSKPLNIVSFPSTLTKIRLKNTPLTSNIWRLLAELNNLQLQVLKLNTGKTDAISDEESFEKQPLVFEAKAFPQLLLLKLCTGHPDLILENGALRTLQYLIMHPRITNGYPGLSELPDRLWLSSTLKLVKVIDLCAPAGFYPKLGRF</sequence>
<feature type="domain" description="NB-ARC" evidence="3">
    <location>
        <begin position="106"/>
        <end position="261"/>
    </location>
</feature>
<dbReference type="PRINTS" id="PR00364">
    <property type="entry name" value="DISEASERSIST"/>
</dbReference>
<dbReference type="SUPFAM" id="SSF52047">
    <property type="entry name" value="RNI-like"/>
    <property type="match status" value="1"/>
</dbReference>
<organism evidence="5 6">
    <name type="scientific">Kalanchoe fedtschenkoi</name>
    <name type="common">Lavender scallops</name>
    <name type="synonym">South American air plant</name>
    <dbReference type="NCBI Taxonomy" id="63787"/>
    <lineage>
        <taxon>Eukaryota</taxon>
        <taxon>Viridiplantae</taxon>
        <taxon>Streptophyta</taxon>
        <taxon>Embryophyta</taxon>
        <taxon>Tracheophyta</taxon>
        <taxon>Spermatophyta</taxon>
        <taxon>Magnoliopsida</taxon>
        <taxon>eudicotyledons</taxon>
        <taxon>Gunneridae</taxon>
        <taxon>Pentapetalae</taxon>
        <taxon>Saxifragales</taxon>
        <taxon>Crassulaceae</taxon>
        <taxon>Kalanchoe</taxon>
    </lineage>
</organism>
<dbReference type="Gene3D" id="1.10.8.430">
    <property type="entry name" value="Helical domain of apoptotic protease-activating factors"/>
    <property type="match status" value="1"/>
</dbReference>
<dbReference type="Gramene" id="Kaladp0024s0735.1.v1.1">
    <property type="protein sequence ID" value="Kaladp0024s0735.1.v1.1"/>
    <property type="gene ID" value="Kaladp0024s0735.v1.1"/>
</dbReference>
<dbReference type="GO" id="GO:0098542">
    <property type="term" value="P:defense response to other organism"/>
    <property type="evidence" value="ECO:0007669"/>
    <property type="project" value="TreeGrafter"/>
</dbReference>